<dbReference type="EMBL" id="AP025592">
    <property type="protein sequence ID" value="BDG07932.1"/>
    <property type="molecule type" value="Genomic_DNA"/>
</dbReference>
<evidence type="ECO:0000256" key="2">
    <source>
        <dbReference type="SAM" id="Phobius"/>
    </source>
</evidence>
<dbReference type="Proteomes" id="UP001162734">
    <property type="component" value="Chromosome"/>
</dbReference>
<accession>A0ABN6N412</accession>
<protein>
    <recommendedName>
        <fullName evidence="5">EF-hand domain-containing protein</fullName>
    </recommendedName>
</protein>
<keyword evidence="4" id="KW-1185">Reference proteome</keyword>
<feature type="transmembrane region" description="Helical" evidence="2">
    <location>
        <begin position="598"/>
        <end position="622"/>
    </location>
</feature>
<evidence type="ECO:0008006" key="5">
    <source>
        <dbReference type="Google" id="ProtNLM"/>
    </source>
</evidence>
<proteinExistence type="predicted"/>
<evidence type="ECO:0000313" key="3">
    <source>
        <dbReference type="EMBL" id="BDG07932.1"/>
    </source>
</evidence>
<feature type="transmembrane region" description="Helical" evidence="2">
    <location>
        <begin position="628"/>
        <end position="652"/>
    </location>
</feature>
<sequence length="736" mass="78260">MSDSTAPALTEGSLPGAANEPRAASHRWRFHRVGGLDQVALETGEDLARLEALDPKLWTALSCPTKGLELDPRTLELLDTDKDGRVRVPEVLAALRWCAARLADLGALIPGDEALPLAALSDGTAEGRALLGGARRILESLGKPGATELVPADVADTSKVFEGTLFNGDGVVPPEAAEEPELRQLLEEVVACAGAVPDRSGRPGVDQAHLDRFFEELERFVAWWRDGDAAEGAMPLGAATPAAFEAVRAVRERVDDYFARCALAGLDPRGAAALNRSEAEWAALAAGELSAAGLSAAAAFPLARVEPGRSLPLLEGLNPAWAERIAAFRRDAVLPFLGEAHGRELGAEAWRSLKAALAAHEAWQGRKAGAAVEPLGLLRAQALLAGDAKAQAEALLGRDRALEAEAAAVGDVARMVHYHRDLYRLLRNFVSFADFYDAGAQAVFQAGTLYLDGRSCDLCVQVDDPAAHAGLAALSRMYIAYCECRRPGGEKLRIAACFTQGDSDFLMVGRNGVFFDRKGRDWDATIVKIVDNPISIRQAFFAPYKKALKLVEEQVHRFAASKSKAADDRLANGIGHASDAVLHGKPPAPEPVDVGKMVGIVAALGVGIGALGTLFGGFASGFLSLQPWWAKLAAIGGVVLLISGPSMLIAWLKLRQRTLGPVLDANGWAVNGRVRVNIPLGTALTARAVLPPGASRSLEDPYEDRAARRRRRQAWAVAALLGAALLAARLAHRWPF</sequence>
<keyword evidence="2" id="KW-0472">Membrane</keyword>
<gene>
    <name evidence="3" type="ORF">AMPC_10450</name>
</gene>
<reference evidence="4" key="1">
    <citation type="journal article" date="2022" name="Int. J. Syst. Evol. Microbiol.">
        <title>Anaeromyxobacter oryzae sp. nov., Anaeromyxobacter diazotrophicus sp. nov. and Anaeromyxobacter paludicola sp. nov., isolated from paddy soils.</title>
        <authorList>
            <person name="Itoh H."/>
            <person name="Xu Z."/>
            <person name="Mise K."/>
            <person name="Masuda Y."/>
            <person name="Ushijima N."/>
            <person name="Hayakawa C."/>
            <person name="Shiratori Y."/>
            <person name="Senoo K."/>
        </authorList>
    </citation>
    <scope>NUCLEOTIDE SEQUENCE [LARGE SCALE GENOMIC DNA]</scope>
    <source>
        <strain evidence="4">Red630</strain>
    </source>
</reference>
<feature type="transmembrane region" description="Helical" evidence="2">
    <location>
        <begin position="714"/>
        <end position="732"/>
    </location>
</feature>
<organism evidence="3 4">
    <name type="scientific">Anaeromyxobacter paludicola</name>
    <dbReference type="NCBI Taxonomy" id="2918171"/>
    <lineage>
        <taxon>Bacteria</taxon>
        <taxon>Pseudomonadati</taxon>
        <taxon>Myxococcota</taxon>
        <taxon>Myxococcia</taxon>
        <taxon>Myxococcales</taxon>
        <taxon>Cystobacterineae</taxon>
        <taxon>Anaeromyxobacteraceae</taxon>
        <taxon>Anaeromyxobacter</taxon>
    </lineage>
</organism>
<keyword evidence="2" id="KW-0812">Transmembrane</keyword>
<evidence type="ECO:0000313" key="4">
    <source>
        <dbReference type="Proteomes" id="UP001162734"/>
    </source>
</evidence>
<evidence type="ECO:0000256" key="1">
    <source>
        <dbReference type="SAM" id="MobiDB-lite"/>
    </source>
</evidence>
<name>A0ABN6N412_9BACT</name>
<dbReference type="RefSeq" id="WP_248344951.1">
    <property type="nucleotide sequence ID" value="NZ_AP025592.1"/>
</dbReference>
<feature type="region of interest" description="Disordered" evidence="1">
    <location>
        <begin position="1"/>
        <end position="21"/>
    </location>
</feature>
<keyword evidence="2" id="KW-1133">Transmembrane helix</keyword>